<reference evidence="3 4" key="1">
    <citation type="submission" date="2017-05" db="EMBL/GenBank/DDBJ databases">
        <authorList>
            <person name="Varghese N."/>
            <person name="Submissions S."/>
        </authorList>
    </citation>
    <scope>NUCLEOTIDE SEQUENCE [LARGE SCALE GENOMIC DNA]</scope>
    <source>
        <strain evidence="3 4">DSM 26001</strain>
    </source>
</reference>
<keyword evidence="4" id="KW-1185">Reference proteome</keyword>
<feature type="transmembrane region" description="Helical" evidence="1">
    <location>
        <begin position="193"/>
        <end position="212"/>
    </location>
</feature>
<evidence type="ECO:0000256" key="1">
    <source>
        <dbReference type="SAM" id="Phobius"/>
    </source>
</evidence>
<evidence type="ECO:0000259" key="2">
    <source>
        <dbReference type="Pfam" id="PF00487"/>
    </source>
</evidence>
<accession>A0ABY1QNW9</accession>
<feature type="domain" description="Fatty acid desaturase" evidence="2">
    <location>
        <begin position="60"/>
        <end position="307"/>
    </location>
</feature>
<feature type="transmembrane region" description="Helical" evidence="1">
    <location>
        <begin position="43"/>
        <end position="72"/>
    </location>
</feature>
<keyword evidence="1" id="KW-0472">Membrane</keyword>
<name>A0ABY1QNW9_9BURK</name>
<dbReference type="Proteomes" id="UP001158049">
    <property type="component" value="Unassembled WGS sequence"/>
</dbReference>
<dbReference type="EMBL" id="FXUL01000022">
    <property type="protein sequence ID" value="SMP75010.1"/>
    <property type="molecule type" value="Genomic_DNA"/>
</dbReference>
<dbReference type="RefSeq" id="WP_283444551.1">
    <property type="nucleotide sequence ID" value="NZ_FXUL01000022.1"/>
</dbReference>
<keyword evidence="1" id="KW-1133">Transmembrane helix</keyword>
<dbReference type="InterPro" id="IPR005804">
    <property type="entry name" value="FA_desaturase_dom"/>
</dbReference>
<comment type="caution">
    <text evidence="3">The sequence shown here is derived from an EMBL/GenBank/DDBJ whole genome shotgun (WGS) entry which is preliminary data.</text>
</comment>
<dbReference type="InterPro" id="IPR012171">
    <property type="entry name" value="Fatty_acid_desaturase"/>
</dbReference>
<dbReference type="Pfam" id="PF00487">
    <property type="entry name" value="FA_desaturase"/>
    <property type="match status" value="1"/>
</dbReference>
<proteinExistence type="predicted"/>
<evidence type="ECO:0000313" key="3">
    <source>
        <dbReference type="EMBL" id="SMP75010.1"/>
    </source>
</evidence>
<dbReference type="PANTHER" id="PTHR19353">
    <property type="entry name" value="FATTY ACID DESATURASE 2"/>
    <property type="match status" value="1"/>
</dbReference>
<evidence type="ECO:0000313" key="4">
    <source>
        <dbReference type="Proteomes" id="UP001158049"/>
    </source>
</evidence>
<sequence length="363" mass="41527">MSNPTAFVEPQPTISRKTILHELDRYARPSNLRGSLLAVREYLLYWGAISVILFAPWMSLKLAASLFAGFRLSSSYTIAHDAAHRALVKDRRLNWVIAMLLGVPSCQNYRMWVADHNGGHHPKTNGESVDFYRPLSKQEFDRLSLPAQYLERFIRAPNVFGFGFNFMFRWLLPLRIHPTSATLDRNRAKGWTYFGLMMTYHAALVTFLVLIAPLTNLSTGGAVLLGWFLPLCVHCEMSGASLYLMHNNRRIPWFREGQDRTGFPPERCSTHLVLPKLVSKLVNNVYSHAAHHAHPGIPCYHLYEAQLHLNRLVGNRAVVEQMSLRNIIATMRACKLYDYERHQWLDFDGKPTTPQIKPEASSI</sequence>
<keyword evidence="1" id="KW-0812">Transmembrane</keyword>
<dbReference type="PANTHER" id="PTHR19353:SF19">
    <property type="entry name" value="DELTA(5) FATTY ACID DESATURASE C-RELATED"/>
    <property type="match status" value="1"/>
</dbReference>
<protein>
    <submittedName>
        <fullName evidence="3">Omega-6 fatty acid desaturase (Delta-12 desaturase)</fullName>
    </submittedName>
</protein>
<feature type="transmembrane region" description="Helical" evidence="1">
    <location>
        <begin position="224"/>
        <end position="245"/>
    </location>
</feature>
<organism evidence="3 4">
    <name type="scientific">Noviherbaspirillum suwonense</name>
    <dbReference type="NCBI Taxonomy" id="1224511"/>
    <lineage>
        <taxon>Bacteria</taxon>
        <taxon>Pseudomonadati</taxon>
        <taxon>Pseudomonadota</taxon>
        <taxon>Betaproteobacteria</taxon>
        <taxon>Burkholderiales</taxon>
        <taxon>Oxalobacteraceae</taxon>
        <taxon>Noviherbaspirillum</taxon>
    </lineage>
</organism>
<gene>
    <name evidence="3" type="ORF">SAMN06295970_12215</name>
</gene>